<name>A0A4Y2RLX4_ARAVE</name>
<dbReference type="Proteomes" id="UP000499080">
    <property type="component" value="Unassembled WGS sequence"/>
</dbReference>
<reference evidence="1 2" key="1">
    <citation type="journal article" date="2019" name="Sci. Rep.">
        <title>Orb-weaving spider Araneus ventricosus genome elucidates the spidroin gene catalogue.</title>
        <authorList>
            <person name="Kono N."/>
            <person name="Nakamura H."/>
            <person name="Ohtoshi R."/>
            <person name="Moran D.A.P."/>
            <person name="Shinohara A."/>
            <person name="Yoshida Y."/>
            <person name="Fujiwara M."/>
            <person name="Mori M."/>
            <person name="Tomita M."/>
            <person name="Arakawa K."/>
        </authorList>
    </citation>
    <scope>NUCLEOTIDE SEQUENCE [LARGE SCALE GENOMIC DNA]</scope>
</reference>
<evidence type="ECO:0000313" key="2">
    <source>
        <dbReference type="Proteomes" id="UP000499080"/>
    </source>
</evidence>
<protein>
    <submittedName>
        <fullName evidence="1">Uncharacterized protein</fullName>
    </submittedName>
</protein>
<evidence type="ECO:0000313" key="1">
    <source>
        <dbReference type="EMBL" id="GBN76822.1"/>
    </source>
</evidence>
<dbReference type="AlphaFoldDB" id="A0A4Y2RLX4"/>
<gene>
    <name evidence="1" type="ORF">AVEN_120232_1</name>
</gene>
<dbReference type="EMBL" id="BGPR01017656">
    <property type="protein sequence ID" value="GBN76822.1"/>
    <property type="molecule type" value="Genomic_DNA"/>
</dbReference>
<sequence>MRHGTSSRMKIGTNDTQFGQMFEKTKNGLPAGWNKGKNDIARKMFETNELVSLAGIIRKPMTAIEMLKMKNGTSSRMAPGNLE</sequence>
<keyword evidence="2" id="KW-1185">Reference proteome</keyword>
<accession>A0A4Y2RLX4</accession>
<proteinExistence type="predicted"/>
<organism evidence="1 2">
    <name type="scientific">Araneus ventricosus</name>
    <name type="common">Orbweaver spider</name>
    <name type="synonym">Epeira ventricosa</name>
    <dbReference type="NCBI Taxonomy" id="182803"/>
    <lineage>
        <taxon>Eukaryota</taxon>
        <taxon>Metazoa</taxon>
        <taxon>Ecdysozoa</taxon>
        <taxon>Arthropoda</taxon>
        <taxon>Chelicerata</taxon>
        <taxon>Arachnida</taxon>
        <taxon>Araneae</taxon>
        <taxon>Araneomorphae</taxon>
        <taxon>Entelegynae</taxon>
        <taxon>Araneoidea</taxon>
        <taxon>Araneidae</taxon>
        <taxon>Araneus</taxon>
    </lineage>
</organism>
<comment type="caution">
    <text evidence="1">The sequence shown here is derived from an EMBL/GenBank/DDBJ whole genome shotgun (WGS) entry which is preliminary data.</text>
</comment>